<feature type="compositionally biased region" description="Polar residues" evidence="1">
    <location>
        <begin position="392"/>
        <end position="401"/>
    </location>
</feature>
<dbReference type="RefSeq" id="XP_068354511.1">
    <property type="nucleotide sequence ID" value="XM_068493793.1"/>
</dbReference>
<dbReference type="InterPro" id="IPR011989">
    <property type="entry name" value="ARM-like"/>
</dbReference>
<feature type="compositionally biased region" description="Low complexity" evidence="1">
    <location>
        <begin position="359"/>
        <end position="391"/>
    </location>
</feature>
<feature type="region of interest" description="Disordered" evidence="1">
    <location>
        <begin position="359"/>
        <end position="430"/>
    </location>
</feature>
<organism evidence="2 3">
    <name type="scientific">Tritrichomonas foetus</name>
    <dbReference type="NCBI Taxonomy" id="1144522"/>
    <lineage>
        <taxon>Eukaryota</taxon>
        <taxon>Metamonada</taxon>
        <taxon>Parabasalia</taxon>
        <taxon>Tritrichomonadida</taxon>
        <taxon>Tritrichomonadidae</taxon>
        <taxon>Tritrichomonas</taxon>
    </lineage>
</organism>
<dbReference type="OrthoDB" id="10675799at2759"/>
<dbReference type="VEuPathDB" id="TrichDB:TRFO_07628"/>
<proteinExistence type="predicted"/>
<dbReference type="AlphaFoldDB" id="A0A1J4JQD5"/>
<evidence type="ECO:0000256" key="1">
    <source>
        <dbReference type="SAM" id="MobiDB-lite"/>
    </source>
</evidence>
<accession>A0A1J4JQD5</accession>
<reference evidence="2" key="1">
    <citation type="submission" date="2016-10" db="EMBL/GenBank/DDBJ databases">
        <authorList>
            <person name="Benchimol M."/>
            <person name="Almeida L.G."/>
            <person name="Vasconcelos A.T."/>
            <person name="Perreira-Neves A."/>
            <person name="Rosa I.A."/>
            <person name="Tasca T."/>
            <person name="Bogo M.R."/>
            <person name="de Souza W."/>
        </authorList>
    </citation>
    <scope>NUCLEOTIDE SEQUENCE [LARGE SCALE GENOMIC DNA]</scope>
    <source>
        <strain evidence="2">K</strain>
    </source>
</reference>
<dbReference type="GeneID" id="94828497"/>
<sequence length="840" mass="94845">MNQKLNSIIHQLKAKQPIPIIGALSEIEEMKKNQLKFNEITPEMVDVLFPLLIPLLIHNNYKIRILAYKLTSYFLTDFRDYIYNSINAFPNVITSLASVNKKVLKHAKICAEAILNLEDPIKWWPEIESKLERSRSKVQKYTILDLLVDHADEMYFCDAVNQNIIPVQVICKLLDDSDIKIQKKAMQILDLVEKTELNSSLRAAEDQFKIVHPDPNPYVDLNQIHVEPRKPRNRATSPHKDDIKNCENKASSSNISLSNAKTSNAKQSSKIYGTSQSSFKLNQSRNSILSNIENKTLGSPSSKASEISLSASSQSSKASQSSIASQSSRASQLSVASQSSVASHSSVASQSSAASHSSVASQSSAASQMSRASQASKMSQLTQSSKSSQKSANYHSRSRASSIAKEVEQAPKPKTFKPAKPLKETVGELPTQQTNQMTFRLRDLSMMQLVQKYTFLQELDKIITQPGKLQYPPDQIIDCILTAAFPICRQVSPLLSKILSELLPQNPELISVFAHDIIKFVLLGIRFLQDPSPFQILTDTLFLESDPSEIVDTAVTIANSEKRSLHIESYFIPLFFGSEPVILQKQALFNFLCHLVHRAYPDSVRIADRKPEYLNDVSRILSSIATNQRVLYQEFMDIQTLDAQKILEKFLISDQQSATREYKIEQGILNLDDPMETLNNELKKGNKSNLILIADALEQLDLASHRRVESVFRDIIKFFSVLSQGKVQRHTNEIKRICNSHFDAPQLLSIIETPDFVPDLIFGLSIFVWYCPKTTLEACNCFYYPLYSIFKRASGEIREQVILIEMAISRVTKRSIIDLDFIPDAHKKLILKLEKQFINQ</sequence>
<dbReference type="Gene3D" id="1.25.10.10">
    <property type="entry name" value="Leucine-rich Repeat Variant"/>
    <property type="match status" value="1"/>
</dbReference>
<keyword evidence="3" id="KW-1185">Reference proteome</keyword>
<feature type="compositionally biased region" description="Basic and acidic residues" evidence="1">
    <location>
        <begin position="238"/>
        <end position="247"/>
    </location>
</feature>
<evidence type="ECO:0000313" key="2">
    <source>
        <dbReference type="EMBL" id="OHT01375.1"/>
    </source>
</evidence>
<protein>
    <submittedName>
        <fullName evidence="2">Uncharacterized protein</fullName>
    </submittedName>
</protein>
<dbReference type="EMBL" id="MLAK01000915">
    <property type="protein sequence ID" value="OHT01375.1"/>
    <property type="molecule type" value="Genomic_DNA"/>
</dbReference>
<dbReference type="Proteomes" id="UP000179807">
    <property type="component" value="Unassembled WGS sequence"/>
</dbReference>
<comment type="caution">
    <text evidence="2">The sequence shown here is derived from an EMBL/GenBank/DDBJ whole genome shotgun (WGS) entry which is preliminary data.</text>
</comment>
<evidence type="ECO:0000313" key="3">
    <source>
        <dbReference type="Proteomes" id="UP000179807"/>
    </source>
</evidence>
<name>A0A1J4JQD5_9EUKA</name>
<gene>
    <name evidence="2" type="ORF">TRFO_07628</name>
</gene>
<dbReference type="InterPro" id="IPR016024">
    <property type="entry name" value="ARM-type_fold"/>
</dbReference>
<feature type="region of interest" description="Disordered" evidence="1">
    <location>
        <begin position="219"/>
        <end position="277"/>
    </location>
</feature>
<feature type="compositionally biased region" description="Polar residues" evidence="1">
    <location>
        <begin position="248"/>
        <end position="277"/>
    </location>
</feature>
<dbReference type="SUPFAM" id="SSF48371">
    <property type="entry name" value="ARM repeat"/>
    <property type="match status" value="1"/>
</dbReference>